<reference evidence="2 3" key="1">
    <citation type="submission" date="2016-07" db="EMBL/GenBank/DDBJ databases">
        <title>Pervasive Adenine N6-methylation of Active Genes in Fungi.</title>
        <authorList>
            <consortium name="DOE Joint Genome Institute"/>
            <person name="Mondo S.J."/>
            <person name="Dannebaum R.O."/>
            <person name="Kuo R.C."/>
            <person name="Labutti K."/>
            <person name="Haridas S."/>
            <person name="Kuo A."/>
            <person name="Salamov A."/>
            <person name="Ahrendt S.R."/>
            <person name="Lipzen A."/>
            <person name="Sullivan W."/>
            <person name="Andreopoulos W.B."/>
            <person name="Clum A."/>
            <person name="Lindquist E."/>
            <person name="Daum C."/>
            <person name="Ramamoorthy G.K."/>
            <person name="Gryganskyi A."/>
            <person name="Culley D."/>
            <person name="Magnuson J.K."/>
            <person name="James T.Y."/>
            <person name="O'Malley M.A."/>
            <person name="Stajich J.E."/>
            <person name="Spatafora J.W."/>
            <person name="Visel A."/>
            <person name="Grigoriev I.V."/>
        </authorList>
    </citation>
    <scope>NUCLEOTIDE SEQUENCE [LARGE SCALE GENOMIC DNA]</scope>
    <source>
        <strain evidence="2 3">NRRL 1336</strain>
    </source>
</reference>
<dbReference type="AlphaFoldDB" id="A0A1X2IA94"/>
<sequence length="274" mass="31227">MLVIATYFVSLLFFYVLALPLKKDQQTVLEQTSAVLEYESTILPSSTIPLPKVISHTLSTGLTDYYENIVDQVMETTIDDIITAAPHAYDLLYPGYDCQVSTCSFISTLRDHLNLMRANLIASVHPLFDSNLPVLLSKLTLSNNDDDFTGTADTMTNQVMELLIVLNQRLSIQLGLIINANDAARIIIHQSVPHHSSKRQFSRTRRRRSSSKQFSWHAHENLSWNSDGVNNYKDRANKALTEWLHLWLSDIENILYTQFDDRIEDVIRNAIADE</sequence>
<evidence type="ECO:0000313" key="2">
    <source>
        <dbReference type="EMBL" id="ORZ12693.1"/>
    </source>
</evidence>
<feature type="signal peptide" evidence="1">
    <location>
        <begin position="1"/>
        <end position="18"/>
    </location>
</feature>
<evidence type="ECO:0000256" key="1">
    <source>
        <dbReference type="SAM" id="SignalP"/>
    </source>
</evidence>
<gene>
    <name evidence="2" type="ORF">BCR42DRAFT_75513</name>
</gene>
<dbReference type="EMBL" id="MCGE01000018">
    <property type="protein sequence ID" value="ORZ12693.1"/>
    <property type="molecule type" value="Genomic_DNA"/>
</dbReference>
<organism evidence="2 3">
    <name type="scientific">Absidia repens</name>
    <dbReference type="NCBI Taxonomy" id="90262"/>
    <lineage>
        <taxon>Eukaryota</taxon>
        <taxon>Fungi</taxon>
        <taxon>Fungi incertae sedis</taxon>
        <taxon>Mucoromycota</taxon>
        <taxon>Mucoromycotina</taxon>
        <taxon>Mucoromycetes</taxon>
        <taxon>Mucorales</taxon>
        <taxon>Cunninghamellaceae</taxon>
        <taxon>Absidia</taxon>
    </lineage>
</organism>
<dbReference type="Proteomes" id="UP000193560">
    <property type="component" value="Unassembled WGS sequence"/>
</dbReference>
<protein>
    <submittedName>
        <fullName evidence="2">Uncharacterized protein</fullName>
    </submittedName>
</protein>
<dbReference type="STRING" id="90262.A0A1X2IA94"/>
<accession>A0A1X2IA94</accession>
<evidence type="ECO:0000313" key="3">
    <source>
        <dbReference type="Proteomes" id="UP000193560"/>
    </source>
</evidence>
<keyword evidence="3" id="KW-1185">Reference proteome</keyword>
<feature type="chain" id="PRO_5012846550" evidence="1">
    <location>
        <begin position="19"/>
        <end position="274"/>
    </location>
</feature>
<comment type="caution">
    <text evidence="2">The sequence shown here is derived from an EMBL/GenBank/DDBJ whole genome shotgun (WGS) entry which is preliminary data.</text>
</comment>
<keyword evidence="1" id="KW-0732">Signal</keyword>
<name>A0A1X2IA94_9FUNG</name>
<proteinExistence type="predicted"/>
<dbReference type="OrthoDB" id="2246061at2759"/>